<proteinExistence type="predicted"/>
<feature type="region of interest" description="Disordered" evidence="1">
    <location>
        <begin position="1"/>
        <end position="65"/>
    </location>
</feature>
<feature type="compositionally biased region" description="Basic and acidic residues" evidence="1">
    <location>
        <begin position="1"/>
        <end position="31"/>
    </location>
</feature>
<keyword evidence="3" id="KW-1185">Reference proteome</keyword>
<accession>A0A1H3PD96</accession>
<dbReference type="AlphaFoldDB" id="A0A1H3PD96"/>
<organism evidence="2 3">
    <name type="scientific">Micromonospora pattaloongensis</name>
    <dbReference type="NCBI Taxonomy" id="405436"/>
    <lineage>
        <taxon>Bacteria</taxon>
        <taxon>Bacillati</taxon>
        <taxon>Actinomycetota</taxon>
        <taxon>Actinomycetes</taxon>
        <taxon>Micromonosporales</taxon>
        <taxon>Micromonosporaceae</taxon>
        <taxon>Micromonospora</taxon>
    </lineage>
</organism>
<dbReference type="STRING" id="405436.SAMN05444365_104462"/>
<dbReference type="Proteomes" id="UP000242415">
    <property type="component" value="Unassembled WGS sequence"/>
</dbReference>
<name>A0A1H3PD96_9ACTN</name>
<sequence>MYQPEENSHKSRKTDDVLLRGPGRKEPEAKRLPPPPPAEEVLSEPVGRVTRRDGVEPAAGPEPPE</sequence>
<reference evidence="3" key="1">
    <citation type="submission" date="2016-10" db="EMBL/GenBank/DDBJ databases">
        <authorList>
            <person name="Varghese N."/>
            <person name="Submissions S."/>
        </authorList>
    </citation>
    <scope>NUCLEOTIDE SEQUENCE [LARGE SCALE GENOMIC DNA]</scope>
    <source>
        <strain evidence="3">DSM 45245</strain>
    </source>
</reference>
<dbReference type="RefSeq" id="WP_091556627.1">
    <property type="nucleotide sequence ID" value="NZ_FNPH01000004.1"/>
</dbReference>
<evidence type="ECO:0000313" key="3">
    <source>
        <dbReference type="Proteomes" id="UP000242415"/>
    </source>
</evidence>
<protein>
    <submittedName>
        <fullName evidence="2">Uncharacterized protein</fullName>
    </submittedName>
</protein>
<evidence type="ECO:0000256" key="1">
    <source>
        <dbReference type="SAM" id="MobiDB-lite"/>
    </source>
</evidence>
<gene>
    <name evidence="2" type="ORF">SAMN05444365_104462</name>
</gene>
<evidence type="ECO:0000313" key="2">
    <source>
        <dbReference type="EMBL" id="SDY99037.1"/>
    </source>
</evidence>
<dbReference type="EMBL" id="FNPH01000004">
    <property type="protein sequence ID" value="SDY99037.1"/>
    <property type="molecule type" value="Genomic_DNA"/>
</dbReference>